<comment type="cofactor">
    <cofactor evidence="17">
        <name>Mg(2+)</name>
        <dbReference type="ChEBI" id="CHEBI:18420"/>
    </cofactor>
    <cofactor evidence="17">
        <name>Mn(2+)</name>
        <dbReference type="ChEBI" id="CHEBI:29035"/>
    </cofactor>
    <text evidence="17">Binds 2 divalent metal cations. Magnesium or manganese.</text>
</comment>
<feature type="binding site" evidence="16">
    <location>
        <position position="163"/>
    </location>
    <ligand>
        <name>substrate</name>
    </ligand>
</feature>
<evidence type="ECO:0000259" key="19">
    <source>
        <dbReference type="SMART" id="SM00479"/>
    </source>
</evidence>
<dbReference type="Proteomes" id="UP000548632">
    <property type="component" value="Unassembled WGS sequence"/>
</dbReference>
<evidence type="ECO:0000256" key="5">
    <source>
        <dbReference type="ARBA" id="ARBA00022695"/>
    </source>
</evidence>
<keyword evidence="8 17" id="KW-0479">Metal-binding</keyword>
<keyword evidence="12 18" id="KW-0239">DNA-directed DNA polymerase</keyword>
<keyword evidence="21" id="KW-1185">Reference proteome</keyword>
<keyword evidence="4 18" id="KW-0808">Transferase</keyword>
<keyword evidence="10 18" id="KW-0269">Exonuclease</keyword>
<dbReference type="CDD" id="cd06131">
    <property type="entry name" value="DNA_pol_III_epsilon_Ecoli_like"/>
    <property type="match status" value="1"/>
</dbReference>
<dbReference type="FunFam" id="3.30.420.10:FF:000012">
    <property type="entry name" value="DNA polymerase III subunit epsilon"/>
    <property type="match status" value="1"/>
</dbReference>
<evidence type="ECO:0000256" key="12">
    <source>
        <dbReference type="ARBA" id="ARBA00022932"/>
    </source>
</evidence>
<evidence type="ECO:0000256" key="18">
    <source>
        <dbReference type="RuleBase" id="RU364087"/>
    </source>
</evidence>
<feature type="binding site" evidence="17">
    <location>
        <position position="7"/>
    </location>
    <ligand>
        <name>a divalent metal cation</name>
        <dbReference type="ChEBI" id="CHEBI:60240"/>
        <label>1</label>
        <note>catalytic</note>
    </ligand>
</feature>
<gene>
    <name evidence="18 20" type="primary">dnaQ</name>
    <name evidence="20" type="ORF">HUK38_09195</name>
</gene>
<evidence type="ECO:0000256" key="10">
    <source>
        <dbReference type="ARBA" id="ARBA00022839"/>
    </source>
</evidence>
<comment type="function">
    <text evidence="18">DNA polymerase III is a complex, multichain enzyme responsible for most of the replicative synthesis in bacteria. The epsilon subunit contain the editing function and is a proofreading 3'-5' exonuclease.</text>
</comment>
<evidence type="ECO:0000256" key="7">
    <source>
        <dbReference type="ARBA" id="ARBA00022722"/>
    </source>
</evidence>
<evidence type="ECO:0000256" key="8">
    <source>
        <dbReference type="ARBA" id="ARBA00022723"/>
    </source>
</evidence>
<feature type="domain" description="Exonuclease" evidence="19">
    <location>
        <begin position="2"/>
        <end position="180"/>
    </location>
</feature>
<evidence type="ECO:0000256" key="17">
    <source>
        <dbReference type="PIRSR" id="PIRSR606309-3"/>
    </source>
</evidence>
<feature type="binding site" evidence="16">
    <location>
        <position position="7"/>
    </location>
    <ligand>
        <name>substrate</name>
    </ligand>
</feature>
<feature type="binding site" evidence="16">
    <location>
        <position position="9"/>
    </location>
    <ligand>
        <name>substrate</name>
    </ligand>
</feature>
<feature type="active site" description="Proton acceptor" evidence="15">
    <location>
        <position position="158"/>
    </location>
</feature>
<comment type="caution">
    <text evidence="20">The sequence shown here is derived from an EMBL/GenBank/DDBJ whole genome shotgun (WGS) entry which is preliminary data.</text>
</comment>
<evidence type="ECO:0000313" key="21">
    <source>
        <dbReference type="Proteomes" id="UP000548632"/>
    </source>
</evidence>
<dbReference type="InterPro" id="IPR036397">
    <property type="entry name" value="RNaseH_sf"/>
</dbReference>
<accession>A0A839HH63</accession>
<dbReference type="GO" id="GO:0045004">
    <property type="term" value="P:DNA replication proofreading"/>
    <property type="evidence" value="ECO:0007669"/>
    <property type="project" value="TreeGrafter"/>
</dbReference>
<dbReference type="InterPro" id="IPR013520">
    <property type="entry name" value="Ribonucl_H"/>
</dbReference>
<dbReference type="GO" id="GO:0005829">
    <property type="term" value="C:cytosol"/>
    <property type="evidence" value="ECO:0007669"/>
    <property type="project" value="TreeGrafter"/>
</dbReference>
<dbReference type="InterPro" id="IPR006309">
    <property type="entry name" value="DnaQ_proteo"/>
</dbReference>
<sequence>MRQLVLDTETTGLDVAAGHRLIEIGIVELVNRELTGNTFHCYLQPDRKIDDDAVKVHHLTNQFLADKPRFADVAAELLNYLQDSPLIIHNAAFDLGFLNSELRRWRSSTTQLESQHTIIDTLILARGRHPGQQNTLDALCKRYSIANDLRDARQQQGHGALLDARLLAELYLLMTGGQVSLYLDATPASNNATTTTNTVTALSVKDRPPLRIVFANETELTAHERGLERIDKASKQATVWRRLVE</sequence>
<dbReference type="NCBIfam" id="TIGR00573">
    <property type="entry name" value="dnaq"/>
    <property type="match status" value="1"/>
</dbReference>
<evidence type="ECO:0000256" key="3">
    <source>
        <dbReference type="ARBA" id="ARBA00020352"/>
    </source>
</evidence>
<evidence type="ECO:0000256" key="1">
    <source>
        <dbReference type="ARBA" id="ARBA00001936"/>
    </source>
</evidence>
<evidence type="ECO:0000256" key="15">
    <source>
        <dbReference type="PIRSR" id="PIRSR606309-1"/>
    </source>
</evidence>
<evidence type="ECO:0000256" key="9">
    <source>
        <dbReference type="ARBA" id="ARBA00022801"/>
    </source>
</evidence>
<protein>
    <recommendedName>
        <fullName evidence="3 18">DNA polymerase III subunit epsilon</fullName>
        <ecNumber evidence="2 18">2.7.7.7</ecNumber>
    </recommendedName>
</protein>
<dbReference type="RefSeq" id="WP_182584035.1">
    <property type="nucleotide sequence ID" value="NZ_JABVCQ010000018.1"/>
</dbReference>
<dbReference type="InterPro" id="IPR012337">
    <property type="entry name" value="RNaseH-like_sf"/>
</dbReference>
<comment type="subunit">
    <text evidence="18">DNA polymerase III contains a core (composed of alpha, epsilon and theta chains) that associates with a tau subunit. This core dimerizes to form the POLIII' complex. PolIII' associates with the gamma complex (composed of gamma, delta, delta', psi and chi chains) and with the beta chain to form the complete DNA polymerase III complex.</text>
</comment>
<keyword evidence="6 18" id="KW-0235">DNA replication</keyword>
<dbReference type="AlphaFoldDB" id="A0A839HH63"/>
<dbReference type="NCBIfam" id="NF004316">
    <property type="entry name" value="PRK05711.1"/>
    <property type="match status" value="1"/>
</dbReference>
<dbReference type="GO" id="GO:0003677">
    <property type="term" value="F:DNA binding"/>
    <property type="evidence" value="ECO:0007669"/>
    <property type="project" value="InterPro"/>
</dbReference>
<dbReference type="PANTHER" id="PTHR30231:SF41">
    <property type="entry name" value="DNA POLYMERASE III SUBUNIT EPSILON"/>
    <property type="match status" value="1"/>
</dbReference>
<evidence type="ECO:0000256" key="13">
    <source>
        <dbReference type="ARBA" id="ARBA00023211"/>
    </source>
</evidence>
<dbReference type="GO" id="GO:0003887">
    <property type="term" value="F:DNA-directed DNA polymerase activity"/>
    <property type="evidence" value="ECO:0007669"/>
    <property type="project" value="UniProtKB-KW"/>
</dbReference>
<name>A0A839HH63_9GAMM</name>
<keyword evidence="11 17" id="KW-0460">Magnesium</keyword>
<organism evidence="20 21">
    <name type="scientific">Thiospirillum jenense</name>
    <dbReference type="NCBI Taxonomy" id="1653858"/>
    <lineage>
        <taxon>Bacteria</taxon>
        <taxon>Pseudomonadati</taxon>
        <taxon>Pseudomonadota</taxon>
        <taxon>Gammaproteobacteria</taxon>
        <taxon>Chromatiales</taxon>
        <taxon>Chromatiaceae</taxon>
        <taxon>Thiospirillum</taxon>
    </lineage>
</organism>
<dbReference type="SUPFAM" id="SSF53098">
    <property type="entry name" value="Ribonuclease H-like"/>
    <property type="match status" value="1"/>
</dbReference>
<evidence type="ECO:0000256" key="11">
    <source>
        <dbReference type="ARBA" id="ARBA00022842"/>
    </source>
</evidence>
<evidence type="ECO:0000256" key="4">
    <source>
        <dbReference type="ARBA" id="ARBA00022679"/>
    </source>
</evidence>
<dbReference type="NCBIfam" id="TIGR01406">
    <property type="entry name" value="dnaQ_proteo"/>
    <property type="match status" value="1"/>
</dbReference>
<dbReference type="Pfam" id="PF00929">
    <property type="entry name" value="RNase_T"/>
    <property type="match status" value="1"/>
</dbReference>
<comment type="cofactor">
    <cofactor evidence="1 18">
        <name>Mn(2+)</name>
        <dbReference type="ChEBI" id="CHEBI:29035"/>
    </cofactor>
</comment>
<evidence type="ECO:0000256" key="2">
    <source>
        <dbReference type="ARBA" id="ARBA00012417"/>
    </source>
</evidence>
<evidence type="ECO:0000256" key="14">
    <source>
        <dbReference type="ARBA" id="ARBA00049244"/>
    </source>
</evidence>
<keyword evidence="7 18" id="KW-0540">Nuclease</keyword>
<dbReference type="PANTHER" id="PTHR30231">
    <property type="entry name" value="DNA POLYMERASE III SUBUNIT EPSILON"/>
    <property type="match status" value="1"/>
</dbReference>
<evidence type="ECO:0000313" key="20">
    <source>
        <dbReference type="EMBL" id="MBB1126408.1"/>
    </source>
</evidence>
<feature type="binding site" evidence="17">
    <location>
        <position position="9"/>
    </location>
    <ligand>
        <name>a divalent metal cation</name>
        <dbReference type="ChEBI" id="CHEBI:60240"/>
        <label>1</label>
        <note>catalytic</note>
    </ligand>
</feature>
<dbReference type="EMBL" id="JABVCQ010000018">
    <property type="protein sequence ID" value="MBB1126408.1"/>
    <property type="molecule type" value="Genomic_DNA"/>
</dbReference>
<dbReference type="SMART" id="SM00479">
    <property type="entry name" value="EXOIII"/>
    <property type="match status" value="1"/>
</dbReference>
<dbReference type="GO" id="GO:0046872">
    <property type="term" value="F:metal ion binding"/>
    <property type="evidence" value="ECO:0007669"/>
    <property type="project" value="UniProtKB-KW"/>
</dbReference>
<feature type="binding site" evidence="17">
    <location>
        <position position="163"/>
    </location>
    <ligand>
        <name>a divalent metal cation</name>
        <dbReference type="ChEBI" id="CHEBI:60240"/>
        <label>1</label>
        <note>catalytic</note>
    </ligand>
</feature>
<keyword evidence="13 17" id="KW-0464">Manganese</keyword>
<keyword evidence="5 18" id="KW-0548">Nucleotidyltransferase</keyword>
<evidence type="ECO:0000256" key="6">
    <source>
        <dbReference type="ARBA" id="ARBA00022705"/>
    </source>
</evidence>
<dbReference type="InterPro" id="IPR006054">
    <property type="entry name" value="DnaQ"/>
</dbReference>
<comment type="catalytic activity">
    <reaction evidence="14 18">
        <text>DNA(n) + a 2'-deoxyribonucleoside 5'-triphosphate = DNA(n+1) + diphosphate</text>
        <dbReference type="Rhea" id="RHEA:22508"/>
        <dbReference type="Rhea" id="RHEA-COMP:17339"/>
        <dbReference type="Rhea" id="RHEA-COMP:17340"/>
        <dbReference type="ChEBI" id="CHEBI:33019"/>
        <dbReference type="ChEBI" id="CHEBI:61560"/>
        <dbReference type="ChEBI" id="CHEBI:173112"/>
        <dbReference type="EC" id="2.7.7.7"/>
    </reaction>
</comment>
<dbReference type="GO" id="GO:0008408">
    <property type="term" value="F:3'-5' exonuclease activity"/>
    <property type="evidence" value="ECO:0007669"/>
    <property type="project" value="TreeGrafter"/>
</dbReference>
<feature type="binding site" evidence="16">
    <location>
        <position position="57"/>
    </location>
    <ligand>
        <name>substrate</name>
    </ligand>
</feature>
<dbReference type="EC" id="2.7.7.7" evidence="2 18"/>
<proteinExistence type="predicted"/>
<reference evidence="20 21" key="1">
    <citation type="journal article" date="2020" name="Arch. Microbiol.">
        <title>The genome sequence of the giant phototrophic gammaproteobacterium Thiospirillum jenense gives insight into its physiological properties and phylogenetic relationships.</title>
        <authorList>
            <person name="Imhoff J.F."/>
            <person name="Meyer T.E."/>
            <person name="Kyndt J.A."/>
        </authorList>
    </citation>
    <scope>NUCLEOTIDE SEQUENCE [LARGE SCALE GENOMIC DNA]</scope>
    <source>
        <strain evidence="20 21">DSM 216</strain>
    </source>
</reference>
<keyword evidence="9 18" id="KW-0378">Hydrolase</keyword>
<evidence type="ECO:0000256" key="16">
    <source>
        <dbReference type="PIRSR" id="PIRSR606309-2"/>
    </source>
</evidence>
<dbReference type="Gene3D" id="3.30.420.10">
    <property type="entry name" value="Ribonuclease H-like superfamily/Ribonuclease H"/>
    <property type="match status" value="1"/>
</dbReference>